<keyword evidence="3" id="KW-1185">Reference proteome</keyword>
<dbReference type="AlphaFoldDB" id="A0A517M497"/>
<dbReference type="RefSeq" id="WP_145347579.1">
    <property type="nucleotide sequence ID" value="NZ_CP036261.1"/>
</dbReference>
<dbReference type="Gene3D" id="1.10.1130.10">
    <property type="entry name" value="Flavocytochrome C3, Chain A"/>
    <property type="match status" value="1"/>
</dbReference>
<protein>
    <submittedName>
        <fullName evidence="2">Perchlorate reductase subunit gamma</fullName>
    </submittedName>
</protein>
<dbReference type="Pfam" id="PF13435">
    <property type="entry name" value="Cytochrome_C554"/>
    <property type="match status" value="1"/>
</dbReference>
<feature type="domain" description="Cytochrome c-552/4" evidence="1">
    <location>
        <begin position="55"/>
        <end position="130"/>
    </location>
</feature>
<evidence type="ECO:0000313" key="2">
    <source>
        <dbReference type="EMBL" id="QDS89702.1"/>
    </source>
</evidence>
<dbReference type="SUPFAM" id="SSF48695">
    <property type="entry name" value="Multiheme cytochromes"/>
    <property type="match status" value="1"/>
</dbReference>
<sequence>MLLASLCQKRVAFVGLIVLFVVVGAVFGTTRGDQTGHVPPAITPMDPTLVIGYSTCAKCHPNEIEVWKGTPHYATFEELHRRPEAKQIAQKLGVTSIKYDGRCISCHYTQKTENGEVSAISGISCESCHGPAKNWIDLHYDYGGAGITRESESKEHREKRIADSIAAGMRNPHNIYTMAQSCMKCHTVPDEELVNVGGHSSGSLDFEMVSWSEGMVRHRFLAGGGAHNAPHTAEELNLLFVSGMIADLEFSLRATSNATSKSTYGYTVAKRASAVAKRLASVYKKTQIPLLREIIETYMAVPLSINNADALNEAADKIAKLGYQFAEEHTGAELTAIQPYVPGEERWLQQQ</sequence>
<dbReference type="EMBL" id="CP036261">
    <property type="protein sequence ID" value="QDS89702.1"/>
    <property type="molecule type" value="Genomic_DNA"/>
</dbReference>
<reference evidence="2 3" key="1">
    <citation type="submission" date="2019-02" db="EMBL/GenBank/DDBJ databases">
        <title>Deep-cultivation of Planctomycetes and their phenomic and genomic characterization uncovers novel biology.</title>
        <authorList>
            <person name="Wiegand S."/>
            <person name="Jogler M."/>
            <person name="Boedeker C."/>
            <person name="Pinto D."/>
            <person name="Vollmers J."/>
            <person name="Rivas-Marin E."/>
            <person name="Kohn T."/>
            <person name="Peeters S.H."/>
            <person name="Heuer A."/>
            <person name="Rast P."/>
            <person name="Oberbeckmann S."/>
            <person name="Bunk B."/>
            <person name="Jeske O."/>
            <person name="Meyerdierks A."/>
            <person name="Storesund J.E."/>
            <person name="Kallscheuer N."/>
            <person name="Luecker S."/>
            <person name="Lage O.M."/>
            <person name="Pohl T."/>
            <person name="Merkel B.J."/>
            <person name="Hornburger P."/>
            <person name="Mueller R.-W."/>
            <person name="Bruemmer F."/>
            <person name="Labrenz M."/>
            <person name="Spormann A.M."/>
            <person name="Op den Camp H."/>
            <person name="Overmann J."/>
            <person name="Amann R."/>
            <person name="Jetten M.S.M."/>
            <person name="Mascher T."/>
            <person name="Medema M.H."/>
            <person name="Devos D.P."/>
            <person name="Kaster A.-K."/>
            <person name="Ovreas L."/>
            <person name="Rohde M."/>
            <person name="Galperin M.Y."/>
            <person name="Jogler C."/>
        </authorList>
    </citation>
    <scope>NUCLEOTIDE SEQUENCE [LARGE SCALE GENOMIC DNA]</scope>
    <source>
        <strain evidence="2 3">EC9</strain>
    </source>
</reference>
<name>A0A517M497_9BACT</name>
<dbReference type="InterPro" id="IPR023155">
    <property type="entry name" value="Cyt_c-552/4"/>
</dbReference>
<organism evidence="2 3">
    <name type="scientific">Rosistilla ulvae</name>
    <dbReference type="NCBI Taxonomy" id="1930277"/>
    <lineage>
        <taxon>Bacteria</taxon>
        <taxon>Pseudomonadati</taxon>
        <taxon>Planctomycetota</taxon>
        <taxon>Planctomycetia</taxon>
        <taxon>Pirellulales</taxon>
        <taxon>Pirellulaceae</taxon>
        <taxon>Rosistilla</taxon>
    </lineage>
</organism>
<dbReference type="KEGG" id="ruv:EC9_39020"/>
<accession>A0A517M497</accession>
<evidence type="ECO:0000259" key="1">
    <source>
        <dbReference type="Pfam" id="PF13435"/>
    </source>
</evidence>
<proteinExistence type="predicted"/>
<evidence type="ECO:0000313" key="3">
    <source>
        <dbReference type="Proteomes" id="UP000319557"/>
    </source>
</evidence>
<dbReference type="Proteomes" id="UP000319557">
    <property type="component" value="Chromosome"/>
</dbReference>
<dbReference type="InterPro" id="IPR036280">
    <property type="entry name" value="Multihaem_cyt_sf"/>
</dbReference>
<gene>
    <name evidence="2" type="primary">pcrC</name>
    <name evidence="2" type="ORF">EC9_39020</name>
</gene>
<dbReference type="OrthoDB" id="257578at2"/>